<dbReference type="InterPro" id="IPR007016">
    <property type="entry name" value="O-antigen_ligase-rel_domated"/>
</dbReference>
<dbReference type="PANTHER" id="PTHR37422">
    <property type="entry name" value="TEICHURONIC ACID BIOSYNTHESIS PROTEIN TUAE"/>
    <property type="match status" value="1"/>
</dbReference>
<protein>
    <recommendedName>
        <fullName evidence="6">O-antigen ligase-related domain-containing protein</fullName>
    </recommendedName>
</protein>
<organism evidence="7 8">
    <name type="scientific">Veronia pacifica</name>
    <dbReference type="NCBI Taxonomy" id="1080227"/>
    <lineage>
        <taxon>Bacteria</taxon>
        <taxon>Pseudomonadati</taxon>
        <taxon>Pseudomonadota</taxon>
        <taxon>Gammaproteobacteria</taxon>
        <taxon>Vibrionales</taxon>
        <taxon>Vibrionaceae</taxon>
        <taxon>Veronia</taxon>
    </lineage>
</organism>
<dbReference type="GO" id="GO:0016020">
    <property type="term" value="C:membrane"/>
    <property type="evidence" value="ECO:0007669"/>
    <property type="project" value="UniProtKB-SubCell"/>
</dbReference>
<feature type="transmembrane region" description="Helical" evidence="5">
    <location>
        <begin position="220"/>
        <end position="239"/>
    </location>
</feature>
<feature type="transmembrane region" description="Helical" evidence="5">
    <location>
        <begin position="173"/>
        <end position="191"/>
    </location>
</feature>
<accession>A0A1C3ER70</accession>
<dbReference type="Proteomes" id="UP000094936">
    <property type="component" value="Unassembled WGS sequence"/>
</dbReference>
<feature type="transmembrane region" description="Helical" evidence="5">
    <location>
        <begin position="145"/>
        <end position="166"/>
    </location>
</feature>
<reference evidence="7 8" key="1">
    <citation type="submission" date="2016-05" db="EMBL/GenBank/DDBJ databases">
        <title>Genomic Taxonomy of the Vibrionaceae.</title>
        <authorList>
            <person name="Gomez-Gil B."/>
            <person name="Enciso-Ibarra J."/>
        </authorList>
    </citation>
    <scope>NUCLEOTIDE SEQUENCE [LARGE SCALE GENOMIC DNA]</scope>
    <source>
        <strain evidence="7 8">CAIM 1920</strain>
    </source>
</reference>
<feature type="transmembrane region" description="Helical" evidence="5">
    <location>
        <begin position="64"/>
        <end position="84"/>
    </location>
</feature>
<feature type="transmembrane region" description="Helical" evidence="5">
    <location>
        <begin position="12"/>
        <end position="29"/>
    </location>
</feature>
<keyword evidence="4 5" id="KW-0472">Membrane</keyword>
<dbReference type="PANTHER" id="PTHR37422:SF13">
    <property type="entry name" value="LIPOPOLYSACCHARIDE BIOSYNTHESIS PROTEIN PA4999-RELATED"/>
    <property type="match status" value="1"/>
</dbReference>
<dbReference type="STRING" id="1080227.A8L45_01560"/>
<name>A0A1C3ER70_9GAMM</name>
<gene>
    <name evidence="7" type="ORF">A8L45_01560</name>
</gene>
<dbReference type="EMBL" id="LYBM01000002">
    <property type="protein sequence ID" value="ODA35754.1"/>
    <property type="molecule type" value="Genomic_DNA"/>
</dbReference>
<evidence type="ECO:0000313" key="7">
    <source>
        <dbReference type="EMBL" id="ODA35754.1"/>
    </source>
</evidence>
<evidence type="ECO:0000256" key="2">
    <source>
        <dbReference type="ARBA" id="ARBA00022692"/>
    </source>
</evidence>
<keyword evidence="8" id="KW-1185">Reference proteome</keyword>
<feature type="transmembrane region" description="Helical" evidence="5">
    <location>
        <begin position="326"/>
        <end position="345"/>
    </location>
</feature>
<evidence type="ECO:0000256" key="4">
    <source>
        <dbReference type="ARBA" id="ARBA00023136"/>
    </source>
</evidence>
<feature type="domain" description="O-antigen ligase-related" evidence="6">
    <location>
        <begin position="182"/>
        <end position="334"/>
    </location>
</feature>
<keyword evidence="2 5" id="KW-0812">Transmembrane</keyword>
<dbReference type="InterPro" id="IPR051533">
    <property type="entry name" value="WaaL-like"/>
</dbReference>
<dbReference type="RefSeq" id="WP_068898522.1">
    <property type="nucleotide sequence ID" value="NZ_JBHUIF010000032.1"/>
</dbReference>
<evidence type="ECO:0000313" key="8">
    <source>
        <dbReference type="Proteomes" id="UP000094936"/>
    </source>
</evidence>
<evidence type="ECO:0000256" key="1">
    <source>
        <dbReference type="ARBA" id="ARBA00004141"/>
    </source>
</evidence>
<feature type="transmembrane region" description="Helical" evidence="5">
    <location>
        <begin position="377"/>
        <end position="394"/>
    </location>
</feature>
<feature type="transmembrane region" description="Helical" evidence="5">
    <location>
        <begin position="35"/>
        <end position="52"/>
    </location>
</feature>
<comment type="subcellular location">
    <subcellularLocation>
        <location evidence="1">Membrane</location>
        <topology evidence="1">Multi-pass membrane protein</topology>
    </subcellularLocation>
</comment>
<dbReference type="AlphaFoldDB" id="A0A1C3ER70"/>
<feature type="transmembrane region" description="Helical" evidence="5">
    <location>
        <begin position="114"/>
        <end position="133"/>
    </location>
</feature>
<evidence type="ECO:0000259" key="6">
    <source>
        <dbReference type="Pfam" id="PF04932"/>
    </source>
</evidence>
<feature type="transmembrane region" description="Helical" evidence="5">
    <location>
        <begin position="90"/>
        <end position="107"/>
    </location>
</feature>
<evidence type="ECO:0000256" key="3">
    <source>
        <dbReference type="ARBA" id="ARBA00022989"/>
    </source>
</evidence>
<proteinExistence type="predicted"/>
<evidence type="ECO:0000256" key="5">
    <source>
        <dbReference type="SAM" id="Phobius"/>
    </source>
</evidence>
<dbReference type="OrthoDB" id="6358855at2"/>
<sequence>MTYKNIIKEIEKVFLLSPILVFMTTAFTVPDAKSLISRLVPIVVIYCLLKYRGEIKKNVANKNLRLFFIVSAVFVIYGATLSFFRGEEFGPYRTILTSVIYLAAIPWQKFQSRHLFLACVLGGISSGTYALYATQVLEQQRAGEVVNPIPFALFCLICSIFLINTIITKKQKWSYQALYIIGLIFSLIAIVLSGVRGIWIATPLTFIIFFIFQESLSKKFRVNMVVLFCVFTFCFFYIFQESINKRISISVYEYNEIMNGNLNTSIGYRLGMWSIGLKWIKESPIIGIGTNSIIPRAQNADISDGVRYFLRAHFHNQFIDTTVRNGILGLFVFLFWFISLPYLLIKLLQTNQKTFVFSALTAILIASLTDVPFHHTHIMYAYTLLFGALLCITVRER</sequence>
<comment type="caution">
    <text evidence="7">The sequence shown here is derived from an EMBL/GenBank/DDBJ whole genome shotgun (WGS) entry which is preliminary data.</text>
</comment>
<dbReference type="Pfam" id="PF04932">
    <property type="entry name" value="Wzy_C"/>
    <property type="match status" value="1"/>
</dbReference>
<keyword evidence="3 5" id="KW-1133">Transmembrane helix</keyword>